<feature type="active site" description="For sulfotransferase activity" evidence="3">
    <location>
        <position position="37"/>
    </location>
</feature>
<dbReference type="OrthoDB" id="411451at2759"/>
<feature type="disulfide bond" evidence="5">
    <location>
        <begin position="236"/>
        <end position="248"/>
    </location>
</feature>
<keyword evidence="6" id="KW-0732">Signal</keyword>
<evidence type="ECO:0000256" key="4">
    <source>
        <dbReference type="PIRSR" id="PIRSR637359-2"/>
    </source>
</evidence>
<feature type="chain" id="PRO_5032488716" description="Sulfotransferase domain-containing protein" evidence="6">
    <location>
        <begin position="17"/>
        <end position="291"/>
    </location>
</feature>
<evidence type="ECO:0000313" key="8">
    <source>
        <dbReference type="EMBL" id="CAF0731217.1"/>
    </source>
</evidence>
<comment type="caution">
    <text evidence="8">The sequence shown here is derived from an EMBL/GenBank/DDBJ whole genome shotgun (WGS) entry which is preliminary data.</text>
</comment>
<sequence>MLAKIILITLLQITLALNDFKIQRKRLPDAILIGAKKSGTRALLTFISTHPNVSAADSEIHFFDKYYHLGLDWYKSQMPYSNDNQIVIEKTPKYLVDPKVPQRVFQMNKNIKLIVILRNPVTRAISEFVQSQHRQKRNINNVNEQSKRFVRMLYESKNQNFTIRKNWNIIKNGLYVNHIKNWMEYFPLESFVFINGDNLIQNPHDELEKLQKFLGLKPIIKKENFVLTNQKKGFPCIRLDSQNEEVKCLSDQKGRQHPKIPDNVIKQLQDFYRPYNNELFELIKQEPFWTV</sequence>
<dbReference type="Pfam" id="PF00685">
    <property type="entry name" value="Sulfotransfer_1"/>
    <property type="match status" value="1"/>
</dbReference>
<feature type="binding site" evidence="4">
    <location>
        <begin position="37"/>
        <end position="41"/>
    </location>
    <ligand>
        <name>3'-phosphoadenylyl sulfate</name>
        <dbReference type="ChEBI" id="CHEBI:58339"/>
    </ligand>
</feature>
<evidence type="ECO:0000256" key="1">
    <source>
        <dbReference type="ARBA" id="ARBA00022679"/>
    </source>
</evidence>
<evidence type="ECO:0000313" key="9">
    <source>
        <dbReference type="Proteomes" id="UP000663879"/>
    </source>
</evidence>
<evidence type="ECO:0000256" key="6">
    <source>
        <dbReference type="SAM" id="SignalP"/>
    </source>
</evidence>
<evidence type="ECO:0000256" key="2">
    <source>
        <dbReference type="ARBA" id="ARBA00023180"/>
    </source>
</evidence>
<keyword evidence="9" id="KW-1185">Reference proteome</keyword>
<dbReference type="GO" id="GO:0008467">
    <property type="term" value="F:[heparan sulfate]-glucosamine 3-sulfotransferase activity"/>
    <property type="evidence" value="ECO:0007669"/>
    <property type="project" value="TreeGrafter"/>
</dbReference>
<dbReference type="SUPFAM" id="SSF52540">
    <property type="entry name" value="P-loop containing nucleoside triphosphate hydrolases"/>
    <property type="match status" value="1"/>
</dbReference>
<dbReference type="InterPro" id="IPR000863">
    <property type="entry name" value="Sulfotransferase_dom"/>
</dbReference>
<gene>
    <name evidence="8" type="ORF">OXX778_LOCUS2854</name>
</gene>
<dbReference type="Gene3D" id="3.40.50.300">
    <property type="entry name" value="P-loop containing nucleotide triphosphate hydrolases"/>
    <property type="match status" value="1"/>
</dbReference>
<organism evidence="8 9">
    <name type="scientific">Brachionus calyciflorus</name>
    <dbReference type="NCBI Taxonomy" id="104777"/>
    <lineage>
        <taxon>Eukaryota</taxon>
        <taxon>Metazoa</taxon>
        <taxon>Spiralia</taxon>
        <taxon>Gnathifera</taxon>
        <taxon>Rotifera</taxon>
        <taxon>Eurotatoria</taxon>
        <taxon>Monogononta</taxon>
        <taxon>Pseudotrocha</taxon>
        <taxon>Ploima</taxon>
        <taxon>Brachionidae</taxon>
        <taxon>Brachionus</taxon>
    </lineage>
</organism>
<reference evidence="8" key="1">
    <citation type="submission" date="2021-02" db="EMBL/GenBank/DDBJ databases">
        <authorList>
            <person name="Nowell W R."/>
        </authorList>
    </citation>
    <scope>NUCLEOTIDE SEQUENCE</scope>
    <source>
        <strain evidence="8">Ploen Becks lab</strain>
    </source>
</reference>
<evidence type="ECO:0000256" key="3">
    <source>
        <dbReference type="PIRSR" id="PIRSR637359-1"/>
    </source>
</evidence>
<protein>
    <recommendedName>
        <fullName evidence="7">Sulfotransferase domain-containing protein</fullName>
    </recommendedName>
</protein>
<feature type="binding site" evidence="4">
    <location>
        <position position="126"/>
    </location>
    <ligand>
        <name>3'-phosphoadenylyl sulfate</name>
        <dbReference type="ChEBI" id="CHEBI:58339"/>
    </ligand>
</feature>
<feature type="binding site" evidence="4">
    <location>
        <begin position="253"/>
        <end position="257"/>
    </location>
    <ligand>
        <name>3'-phosphoadenylyl sulfate</name>
        <dbReference type="ChEBI" id="CHEBI:58339"/>
    </ligand>
</feature>
<name>A0A813N2B4_9BILA</name>
<dbReference type="InterPro" id="IPR037359">
    <property type="entry name" value="NST/OST"/>
</dbReference>
<feature type="binding site" evidence="4">
    <location>
        <position position="118"/>
    </location>
    <ligand>
        <name>3'-phosphoadenylyl sulfate</name>
        <dbReference type="ChEBI" id="CHEBI:58339"/>
    </ligand>
</feature>
<proteinExistence type="predicted"/>
<accession>A0A813N2B4</accession>
<keyword evidence="5" id="KW-1015">Disulfide bond</keyword>
<evidence type="ECO:0000256" key="5">
    <source>
        <dbReference type="PIRSR" id="PIRSR637359-3"/>
    </source>
</evidence>
<evidence type="ECO:0000259" key="7">
    <source>
        <dbReference type="Pfam" id="PF00685"/>
    </source>
</evidence>
<keyword evidence="1" id="KW-0808">Transferase</keyword>
<dbReference type="EMBL" id="CAJNOC010000236">
    <property type="protein sequence ID" value="CAF0731217.1"/>
    <property type="molecule type" value="Genomic_DNA"/>
</dbReference>
<dbReference type="PANTHER" id="PTHR10605:SF72">
    <property type="entry name" value="HEPARAN SULFATE 3-O SULFOTRANSFERASE-B, ISOFORM A"/>
    <property type="match status" value="1"/>
</dbReference>
<dbReference type="Proteomes" id="UP000663879">
    <property type="component" value="Unassembled WGS sequence"/>
</dbReference>
<dbReference type="InterPro" id="IPR027417">
    <property type="entry name" value="P-loop_NTPase"/>
</dbReference>
<feature type="domain" description="Sulfotransferase" evidence="7">
    <location>
        <begin position="28"/>
        <end position="273"/>
    </location>
</feature>
<dbReference type="PANTHER" id="PTHR10605">
    <property type="entry name" value="HEPARAN SULFATE SULFOTRANSFERASE"/>
    <property type="match status" value="1"/>
</dbReference>
<feature type="signal peptide" evidence="6">
    <location>
        <begin position="1"/>
        <end position="16"/>
    </location>
</feature>
<dbReference type="AlphaFoldDB" id="A0A813N2B4"/>
<keyword evidence="2" id="KW-0325">Glycoprotein</keyword>